<evidence type="ECO:0000313" key="3">
    <source>
        <dbReference type="Proteomes" id="UP000612362"/>
    </source>
</evidence>
<reference evidence="2" key="1">
    <citation type="submission" date="2020-10" db="EMBL/GenBank/DDBJ databases">
        <title>Taxonomic study of unclassified bacteria belonging to the class Ktedonobacteria.</title>
        <authorList>
            <person name="Yabe S."/>
            <person name="Wang C.M."/>
            <person name="Zheng Y."/>
            <person name="Sakai Y."/>
            <person name="Cavaletti L."/>
            <person name="Monciardini P."/>
            <person name="Donadio S."/>
        </authorList>
    </citation>
    <scope>NUCLEOTIDE SEQUENCE</scope>
    <source>
        <strain evidence="2">SOSP1-1</strain>
    </source>
</reference>
<feature type="compositionally biased region" description="Pro residues" evidence="1">
    <location>
        <begin position="197"/>
        <end position="211"/>
    </location>
</feature>
<organism evidence="2 3">
    <name type="scientific">Ktedonospora formicarum</name>
    <dbReference type="NCBI Taxonomy" id="2778364"/>
    <lineage>
        <taxon>Bacteria</taxon>
        <taxon>Bacillati</taxon>
        <taxon>Chloroflexota</taxon>
        <taxon>Ktedonobacteria</taxon>
        <taxon>Ktedonobacterales</taxon>
        <taxon>Ktedonobacteraceae</taxon>
        <taxon>Ktedonospora</taxon>
    </lineage>
</organism>
<feature type="compositionally biased region" description="Polar residues" evidence="1">
    <location>
        <begin position="142"/>
        <end position="153"/>
    </location>
</feature>
<protein>
    <submittedName>
        <fullName evidence="2">Uncharacterized protein</fullName>
    </submittedName>
</protein>
<proteinExistence type="predicted"/>
<sequence length="281" mass="30524">MFLALVLLFFVIMLVVLFARALSEQTTQRIPDGYPNAPQMPQQMPPQSTYTDPYSDTGYYQSGEYAQQGSGTPPPKEANAFERGYEQGYAGYTSRSDPGTMPRADEAAAAYEAERVRSTRPGNYDTDYYQQGASNREHANPGSVQYNQPQSQYEVPMQQSQPPYQQPYSPYSQQQQSYGPGYPPPQQPQYGPQGQPYQPPYGPQGPYPQQPFPQQRSGMNPWIAGGLGAIMGYGLGNLFSSHDYGAVPMDHGDAGGFGGGDFGGGDFGGEGDFGDSGGGDF</sequence>
<dbReference type="EMBL" id="BNJF01000002">
    <property type="protein sequence ID" value="GHO46366.1"/>
    <property type="molecule type" value="Genomic_DNA"/>
</dbReference>
<feature type="compositionally biased region" description="Polar residues" evidence="1">
    <location>
        <begin position="48"/>
        <end position="71"/>
    </location>
</feature>
<dbReference type="Proteomes" id="UP000612362">
    <property type="component" value="Unassembled WGS sequence"/>
</dbReference>
<dbReference type="AlphaFoldDB" id="A0A8J3I2F5"/>
<accession>A0A8J3I2F5</accession>
<feature type="compositionally biased region" description="Low complexity" evidence="1">
    <location>
        <begin position="158"/>
        <end position="180"/>
    </location>
</feature>
<name>A0A8J3I2F5_9CHLR</name>
<gene>
    <name evidence="2" type="ORF">KSX_45290</name>
</gene>
<comment type="caution">
    <text evidence="2">The sequence shown here is derived from an EMBL/GenBank/DDBJ whole genome shotgun (WGS) entry which is preliminary data.</text>
</comment>
<dbReference type="RefSeq" id="WP_220195746.1">
    <property type="nucleotide sequence ID" value="NZ_BNJF01000002.1"/>
</dbReference>
<feature type="region of interest" description="Disordered" evidence="1">
    <location>
        <begin position="29"/>
        <end position="220"/>
    </location>
</feature>
<evidence type="ECO:0000256" key="1">
    <source>
        <dbReference type="SAM" id="MobiDB-lite"/>
    </source>
</evidence>
<evidence type="ECO:0000313" key="2">
    <source>
        <dbReference type="EMBL" id="GHO46366.1"/>
    </source>
</evidence>
<keyword evidence="3" id="KW-1185">Reference proteome</keyword>